<sequence>MISLILCVFEIDESFFVLIACCKLNRIHFLGCEVSGLARTVSDHIPLLLKSQPERVSNPPFRFETWWCEVDNIDEVVNSSWNAAAGGLRGARRVVFKLQRLKRVLQEWSTRECARQKEKKEALSTIIQSWDRAKEANAVTMDDRAQRMKAKEDRGDILKLKEIEWRQRSKALWLKVGDNNT</sequence>
<gene>
    <name evidence="1" type="ORF">QJS04_geneDACA021080</name>
</gene>
<evidence type="ECO:0000313" key="2">
    <source>
        <dbReference type="Proteomes" id="UP001179952"/>
    </source>
</evidence>
<reference evidence="1" key="2">
    <citation type="submission" date="2023-06" db="EMBL/GenBank/DDBJ databases">
        <authorList>
            <person name="Ma L."/>
            <person name="Liu K.-W."/>
            <person name="Li Z."/>
            <person name="Hsiao Y.-Y."/>
            <person name="Qi Y."/>
            <person name="Fu T."/>
            <person name="Tang G."/>
            <person name="Zhang D."/>
            <person name="Sun W.-H."/>
            <person name="Liu D.-K."/>
            <person name="Li Y."/>
            <person name="Chen G.-Z."/>
            <person name="Liu X.-D."/>
            <person name="Liao X.-Y."/>
            <person name="Jiang Y.-T."/>
            <person name="Yu X."/>
            <person name="Hao Y."/>
            <person name="Huang J."/>
            <person name="Zhao X.-W."/>
            <person name="Ke S."/>
            <person name="Chen Y.-Y."/>
            <person name="Wu W.-L."/>
            <person name="Hsu J.-L."/>
            <person name="Lin Y.-F."/>
            <person name="Huang M.-D."/>
            <person name="Li C.-Y."/>
            <person name="Huang L."/>
            <person name="Wang Z.-W."/>
            <person name="Zhao X."/>
            <person name="Zhong W.-Y."/>
            <person name="Peng D.-H."/>
            <person name="Ahmad S."/>
            <person name="Lan S."/>
            <person name="Zhang J.-S."/>
            <person name="Tsai W.-C."/>
            <person name="Van De Peer Y."/>
            <person name="Liu Z.-J."/>
        </authorList>
    </citation>
    <scope>NUCLEOTIDE SEQUENCE</scope>
    <source>
        <strain evidence="1">SCP</strain>
        <tissue evidence="1">Leaves</tissue>
    </source>
</reference>
<comment type="caution">
    <text evidence="1">The sequence shown here is derived from an EMBL/GenBank/DDBJ whole genome shotgun (WGS) entry which is preliminary data.</text>
</comment>
<proteinExistence type="predicted"/>
<dbReference type="EMBL" id="JAUJYN010000024">
    <property type="protein sequence ID" value="KAK1258192.1"/>
    <property type="molecule type" value="Genomic_DNA"/>
</dbReference>
<reference evidence="1" key="1">
    <citation type="journal article" date="2023" name="Nat. Commun.">
        <title>Diploid and tetraploid genomes of Acorus and the evolution of monocots.</title>
        <authorList>
            <person name="Ma L."/>
            <person name="Liu K.W."/>
            <person name="Li Z."/>
            <person name="Hsiao Y.Y."/>
            <person name="Qi Y."/>
            <person name="Fu T."/>
            <person name="Tang G.D."/>
            <person name="Zhang D."/>
            <person name="Sun W.H."/>
            <person name="Liu D.K."/>
            <person name="Li Y."/>
            <person name="Chen G.Z."/>
            <person name="Liu X.D."/>
            <person name="Liao X.Y."/>
            <person name="Jiang Y.T."/>
            <person name="Yu X."/>
            <person name="Hao Y."/>
            <person name="Huang J."/>
            <person name="Zhao X.W."/>
            <person name="Ke S."/>
            <person name="Chen Y.Y."/>
            <person name="Wu W.L."/>
            <person name="Hsu J.L."/>
            <person name="Lin Y.F."/>
            <person name="Huang M.D."/>
            <person name="Li C.Y."/>
            <person name="Huang L."/>
            <person name="Wang Z.W."/>
            <person name="Zhao X."/>
            <person name="Zhong W.Y."/>
            <person name="Peng D.H."/>
            <person name="Ahmad S."/>
            <person name="Lan S."/>
            <person name="Zhang J.S."/>
            <person name="Tsai W.C."/>
            <person name="Van de Peer Y."/>
            <person name="Liu Z.J."/>
        </authorList>
    </citation>
    <scope>NUCLEOTIDE SEQUENCE</scope>
    <source>
        <strain evidence="1">SCP</strain>
    </source>
</reference>
<dbReference type="AlphaFoldDB" id="A0AAV9A0S5"/>
<name>A0AAV9A0S5_ACOGR</name>
<evidence type="ECO:0000313" key="1">
    <source>
        <dbReference type="EMBL" id="KAK1258192.1"/>
    </source>
</evidence>
<protein>
    <submittedName>
        <fullName evidence="1">Uncharacterized protein</fullName>
    </submittedName>
</protein>
<organism evidence="1 2">
    <name type="scientific">Acorus gramineus</name>
    <name type="common">Dwarf sweet flag</name>
    <dbReference type="NCBI Taxonomy" id="55184"/>
    <lineage>
        <taxon>Eukaryota</taxon>
        <taxon>Viridiplantae</taxon>
        <taxon>Streptophyta</taxon>
        <taxon>Embryophyta</taxon>
        <taxon>Tracheophyta</taxon>
        <taxon>Spermatophyta</taxon>
        <taxon>Magnoliopsida</taxon>
        <taxon>Liliopsida</taxon>
        <taxon>Acoraceae</taxon>
        <taxon>Acorus</taxon>
    </lineage>
</organism>
<dbReference type="Proteomes" id="UP001179952">
    <property type="component" value="Unassembled WGS sequence"/>
</dbReference>
<accession>A0AAV9A0S5</accession>
<keyword evidence="2" id="KW-1185">Reference proteome</keyword>